<evidence type="ECO:0000256" key="4">
    <source>
        <dbReference type="SAM" id="Phobius"/>
    </source>
</evidence>
<reference evidence="6 7" key="1">
    <citation type="submission" date="2019-05" db="EMBL/GenBank/DDBJ databases">
        <title>Genome sequence of Klebsiella sp strain TOUT106.</title>
        <authorList>
            <person name="Rahi P."/>
            <person name="Chaudhari D."/>
        </authorList>
    </citation>
    <scope>NUCLEOTIDE SEQUENCE [LARGE SCALE GENOMIC DNA]</scope>
    <source>
        <strain evidence="6 7">TOUT106</strain>
    </source>
</reference>
<keyword evidence="4" id="KW-0812">Transmembrane</keyword>
<organism evidence="6 7">
    <name type="scientific">Klebsiella indica</name>
    <dbReference type="NCBI Taxonomy" id="2582917"/>
    <lineage>
        <taxon>Bacteria</taxon>
        <taxon>Pseudomonadati</taxon>
        <taxon>Pseudomonadota</taxon>
        <taxon>Gammaproteobacteria</taxon>
        <taxon>Enterobacterales</taxon>
        <taxon>Enterobacteriaceae</taxon>
        <taxon>Klebsiella/Raoultella group</taxon>
        <taxon>Klebsiella</taxon>
    </lineage>
</organism>
<dbReference type="PANTHER" id="PTHR42781:SF4">
    <property type="entry name" value="SPERMIDINE_PUTRESCINE IMPORT ATP-BINDING PROTEIN POTA"/>
    <property type="match status" value="1"/>
</dbReference>
<dbReference type="InterPro" id="IPR003593">
    <property type="entry name" value="AAA+_ATPase"/>
</dbReference>
<dbReference type="InterPro" id="IPR027417">
    <property type="entry name" value="P-loop_NTPase"/>
</dbReference>
<dbReference type="InterPro" id="IPR003439">
    <property type="entry name" value="ABC_transporter-like_ATP-bd"/>
</dbReference>
<dbReference type="PANTHER" id="PTHR42781">
    <property type="entry name" value="SPERMIDINE/PUTRESCINE IMPORT ATP-BINDING PROTEIN POTA"/>
    <property type="match status" value="1"/>
</dbReference>
<feature type="transmembrane region" description="Helical" evidence="4">
    <location>
        <begin position="76"/>
        <end position="95"/>
    </location>
</feature>
<feature type="domain" description="ABC transporter" evidence="5">
    <location>
        <begin position="2"/>
        <end position="206"/>
    </location>
</feature>
<keyword evidence="4" id="KW-0472">Membrane</keyword>
<dbReference type="Gene3D" id="3.40.50.300">
    <property type="entry name" value="P-loop containing nucleotide triphosphate hydrolases"/>
    <property type="match status" value="1"/>
</dbReference>
<sequence length="206" mass="23254">MLRVEHLTTQAFNELDFHVSEGICTAITGPSGSGKTTLLNAIAGIISYQGEICLDEKSINTIPPWQRPCRYLNQRLYLFPYLTVAGNLALAQYAAGLPRSRQKQMSVLDDMGIAHLADCYPRQISGGEQQRAALARALVSRPRLLLLDEPFSNLDWGIRSRLWEIVRGLRQYDVTVILVTHEPKEAEYLAETQWVFQSGKLHETRN</sequence>
<evidence type="ECO:0000256" key="3">
    <source>
        <dbReference type="ARBA" id="ARBA00022840"/>
    </source>
</evidence>
<name>A0A5R9LQZ6_9ENTR</name>
<dbReference type="Pfam" id="PF00005">
    <property type="entry name" value="ABC_tran"/>
    <property type="match status" value="1"/>
</dbReference>
<evidence type="ECO:0000256" key="1">
    <source>
        <dbReference type="ARBA" id="ARBA00022448"/>
    </source>
</evidence>
<evidence type="ECO:0000313" key="6">
    <source>
        <dbReference type="EMBL" id="TLV23078.1"/>
    </source>
</evidence>
<dbReference type="SUPFAM" id="SSF52540">
    <property type="entry name" value="P-loop containing nucleoside triphosphate hydrolases"/>
    <property type="match status" value="1"/>
</dbReference>
<dbReference type="InterPro" id="IPR017871">
    <property type="entry name" value="ABC_transporter-like_CS"/>
</dbReference>
<dbReference type="SMART" id="SM00382">
    <property type="entry name" value="AAA"/>
    <property type="match status" value="1"/>
</dbReference>
<dbReference type="EMBL" id="VCHQ01000003">
    <property type="protein sequence ID" value="TLV23078.1"/>
    <property type="molecule type" value="Genomic_DNA"/>
</dbReference>
<dbReference type="InterPro" id="IPR050093">
    <property type="entry name" value="ABC_SmlMolc_Importer"/>
</dbReference>
<evidence type="ECO:0000256" key="2">
    <source>
        <dbReference type="ARBA" id="ARBA00022741"/>
    </source>
</evidence>
<comment type="caution">
    <text evidence="6">The sequence shown here is derived from an EMBL/GenBank/DDBJ whole genome shotgun (WGS) entry which is preliminary data.</text>
</comment>
<protein>
    <submittedName>
        <fullName evidence="6">ATP-binding cassette domain-containing protein</fullName>
    </submittedName>
</protein>
<accession>A0A5R9LQZ6</accession>
<dbReference type="RefSeq" id="WP_138358991.1">
    <property type="nucleotide sequence ID" value="NZ_VCHQ01000003.1"/>
</dbReference>
<keyword evidence="1" id="KW-0813">Transport</keyword>
<keyword evidence="7" id="KW-1185">Reference proteome</keyword>
<dbReference type="PROSITE" id="PS50893">
    <property type="entry name" value="ABC_TRANSPORTER_2"/>
    <property type="match status" value="1"/>
</dbReference>
<keyword evidence="3 6" id="KW-0067">ATP-binding</keyword>
<proteinExistence type="predicted"/>
<keyword evidence="4" id="KW-1133">Transmembrane helix</keyword>
<gene>
    <name evidence="6" type="ORF">FE839_03020</name>
</gene>
<dbReference type="PROSITE" id="PS00211">
    <property type="entry name" value="ABC_TRANSPORTER_1"/>
    <property type="match status" value="1"/>
</dbReference>
<dbReference type="GO" id="GO:0016887">
    <property type="term" value="F:ATP hydrolysis activity"/>
    <property type="evidence" value="ECO:0007669"/>
    <property type="project" value="InterPro"/>
</dbReference>
<evidence type="ECO:0000313" key="7">
    <source>
        <dbReference type="Proteomes" id="UP000307430"/>
    </source>
</evidence>
<dbReference type="GO" id="GO:0005524">
    <property type="term" value="F:ATP binding"/>
    <property type="evidence" value="ECO:0007669"/>
    <property type="project" value="UniProtKB-KW"/>
</dbReference>
<keyword evidence="2" id="KW-0547">Nucleotide-binding</keyword>
<dbReference type="AlphaFoldDB" id="A0A5R9LQZ6"/>
<dbReference type="Proteomes" id="UP000307430">
    <property type="component" value="Unassembled WGS sequence"/>
</dbReference>
<evidence type="ECO:0000259" key="5">
    <source>
        <dbReference type="PROSITE" id="PS50893"/>
    </source>
</evidence>